<name>A0A1V6M109_9BACT</name>
<dbReference type="AlphaFoldDB" id="A0A1V6M109"/>
<keyword evidence="7" id="KW-1185">Reference proteome</keyword>
<dbReference type="Proteomes" id="UP000242219">
    <property type="component" value="Unassembled WGS sequence"/>
</dbReference>
<keyword evidence="3" id="KW-0547">Nucleotide-binding</keyword>
<dbReference type="CDD" id="cd03214">
    <property type="entry name" value="ABC_Iron-Siderophores_B12_Hemin"/>
    <property type="match status" value="1"/>
</dbReference>
<dbReference type="InterPro" id="IPR003593">
    <property type="entry name" value="AAA+_ATPase"/>
</dbReference>
<protein>
    <recommendedName>
        <fullName evidence="5">ABC transporter domain-containing protein</fullName>
    </recommendedName>
</protein>
<accession>A0A1V6M109</accession>
<gene>
    <name evidence="6" type="ORF">BIY37_05135</name>
</gene>
<dbReference type="FunFam" id="3.40.50.300:FF:000134">
    <property type="entry name" value="Iron-enterobactin ABC transporter ATP-binding protein"/>
    <property type="match status" value="1"/>
</dbReference>
<evidence type="ECO:0000256" key="3">
    <source>
        <dbReference type="ARBA" id="ARBA00022741"/>
    </source>
</evidence>
<evidence type="ECO:0000256" key="4">
    <source>
        <dbReference type="ARBA" id="ARBA00022840"/>
    </source>
</evidence>
<dbReference type="Gene3D" id="3.40.50.300">
    <property type="entry name" value="P-loop containing nucleotide triphosphate hydrolases"/>
    <property type="match status" value="1"/>
</dbReference>
<keyword evidence="4" id="KW-0067">ATP-binding</keyword>
<reference evidence="6 7" key="1">
    <citation type="journal article" date="2016" name="Genome Announc.">
        <title>Draft Genome Sequence of the Anaerobic Ammonium-Oxidizing Bacterium 'Candidatus Brocadia sp. 40'.</title>
        <authorList>
            <person name="Ali M."/>
            <person name="Haroon M.F."/>
            <person name="Narita Y."/>
            <person name="Zhang L."/>
            <person name="Rangel Shaw D."/>
            <person name="Okabe S."/>
            <person name="Saikaly P.E."/>
        </authorList>
    </citation>
    <scope>NUCLEOTIDE SEQUENCE [LARGE SCALE GENOMIC DNA]</scope>
    <source>
        <strain evidence="6 7">40</strain>
    </source>
</reference>
<evidence type="ECO:0000256" key="1">
    <source>
        <dbReference type="ARBA" id="ARBA00005417"/>
    </source>
</evidence>
<dbReference type="Pfam" id="PF00005">
    <property type="entry name" value="ABC_tran"/>
    <property type="match status" value="1"/>
</dbReference>
<feature type="domain" description="ABC transporter" evidence="5">
    <location>
        <begin position="3"/>
        <end position="237"/>
    </location>
</feature>
<evidence type="ECO:0000256" key="2">
    <source>
        <dbReference type="ARBA" id="ARBA00022448"/>
    </source>
</evidence>
<dbReference type="SUPFAM" id="SSF52540">
    <property type="entry name" value="P-loop containing nucleoside triphosphate hydrolases"/>
    <property type="match status" value="1"/>
</dbReference>
<dbReference type="RefSeq" id="WP_070066754.1">
    <property type="nucleotide sequence ID" value="NZ_MJUW02000059.1"/>
</dbReference>
<dbReference type="GO" id="GO:0016887">
    <property type="term" value="F:ATP hydrolysis activity"/>
    <property type="evidence" value="ECO:0007669"/>
    <property type="project" value="InterPro"/>
</dbReference>
<dbReference type="EMBL" id="MJUW02000059">
    <property type="protein sequence ID" value="OQD46078.1"/>
    <property type="molecule type" value="Genomic_DNA"/>
</dbReference>
<comment type="caution">
    <text evidence="6">The sequence shown here is derived from an EMBL/GenBank/DDBJ whole genome shotgun (WGS) entry which is preliminary data.</text>
</comment>
<dbReference type="PANTHER" id="PTHR42734">
    <property type="entry name" value="METAL TRANSPORT SYSTEM ATP-BINDING PROTEIN TM_0124-RELATED"/>
    <property type="match status" value="1"/>
</dbReference>
<dbReference type="GO" id="GO:0005524">
    <property type="term" value="F:ATP binding"/>
    <property type="evidence" value="ECO:0007669"/>
    <property type="project" value="UniProtKB-KW"/>
</dbReference>
<dbReference type="PANTHER" id="PTHR42734:SF6">
    <property type="entry name" value="MOLYBDATE IMPORT ATP-BINDING PROTEIN MOLC"/>
    <property type="match status" value="1"/>
</dbReference>
<evidence type="ECO:0000313" key="6">
    <source>
        <dbReference type="EMBL" id="OQD46078.1"/>
    </source>
</evidence>
<evidence type="ECO:0000313" key="7">
    <source>
        <dbReference type="Proteomes" id="UP000242219"/>
    </source>
</evidence>
<dbReference type="InterPro" id="IPR003439">
    <property type="entry name" value="ABC_transporter-like_ATP-bd"/>
</dbReference>
<dbReference type="InterPro" id="IPR027417">
    <property type="entry name" value="P-loop_NTPase"/>
</dbReference>
<dbReference type="InterPro" id="IPR050153">
    <property type="entry name" value="Metal_Ion_Import_ABC"/>
</dbReference>
<evidence type="ECO:0000259" key="5">
    <source>
        <dbReference type="PROSITE" id="PS50893"/>
    </source>
</evidence>
<comment type="similarity">
    <text evidence="1">Belongs to the ABC transporter superfamily.</text>
</comment>
<dbReference type="PROSITE" id="PS50893">
    <property type="entry name" value="ABC_TRANSPORTER_2"/>
    <property type="match status" value="1"/>
</dbReference>
<organism evidence="6 7">
    <name type="scientific">Candidatus Brocadia sapporoensis</name>
    <dbReference type="NCBI Taxonomy" id="392547"/>
    <lineage>
        <taxon>Bacteria</taxon>
        <taxon>Pseudomonadati</taxon>
        <taxon>Planctomycetota</taxon>
        <taxon>Candidatus Brocadiia</taxon>
        <taxon>Candidatus Brocadiales</taxon>
        <taxon>Candidatus Brocadiaceae</taxon>
        <taxon>Candidatus Brocadia</taxon>
    </lineage>
</organism>
<sequence length="254" mass="28905">MAISTFNLNFWYGQKKVIHNISIDISKGEFVVILGCNGSGKSTFLKILAGLLPYREGMVTIFHQSLQSISIKERAKIIGYLPQFHNPVFPFTVEDVVLTARASHVFSLPSKKDYDRTAEALKLIGLLEIRKQPYTELSGGERQMTMIARIMAQEPRILLLDEPINHLDIKHQFEIMSLLKRITKELNITTVVVLHDVNVAMRYADRFLFFKNGQLYAGGGKEIINTETIREVYRIDAVVGEVRGMSFVIPYMPQ</sequence>
<proteinExistence type="inferred from homology"/>
<keyword evidence="2" id="KW-0813">Transport</keyword>
<dbReference type="SMART" id="SM00382">
    <property type="entry name" value="AAA"/>
    <property type="match status" value="1"/>
</dbReference>